<feature type="chain" id="PRO_5032620591" evidence="8">
    <location>
        <begin position="19"/>
        <end position="450"/>
    </location>
</feature>
<dbReference type="PANTHER" id="PTHR30026">
    <property type="entry name" value="OUTER MEMBRANE PROTEIN TOLC"/>
    <property type="match status" value="1"/>
</dbReference>
<organism evidence="9 10">
    <name type="scientific">Paenochrobactrum gallinarii</name>
    <dbReference type="NCBI Taxonomy" id="643673"/>
    <lineage>
        <taxon>Bacteria</taxon>
        <taxon>Pseudomonadati</taxon>
        <taxon>Pseudomonadota</taxon>
        <taxon>Alphaproteobacteria</taxon>
        <taxon>Hyphomicrobiales</taxon>
        <taxon>Brucellaceae</taxon>
        <taxon>Paenochrobactrum</taxon>
    </lineage>
</organism>
<evidence type="ECO:0000256" key="2">
    <source>
        <dbReference type="ARBA" id="ARBA00007613"/>
    </source>
</evidence>
<dbReference type="GO" id="GO:0015288">
    <property type="term" value="F:porin activity"/>
    <property type="evidence" value="ECO:0007669"/>
    <property type="project" value="TreeGrafter"/>
</dbReference>
<dbReference type="SUPFAM" id="SSF56954">
    <property type="entry name" value="Outer membrane efflux proteins (OEP)"/>
    <property type="match status" value="1"/>
</dbReference>
<protein>
    <submittedName>
        <fullName evidence="9">Outer membrane protein</fullName>
    </submittedName>
</protein>
<sequence length="450" mass="47596">MTAALLAGSVLISGTAWSDTLTGALNKAYHNNAKLNSARAGLRATDEGVAVAKSGYRPTVNSSYNVSRTRNHSSLGNTYSTVGKVGVELNQMLFDGFQTQNKVASAESQVFATREKLKNEEMNSLFGAVSAYMNVYQARQIAALNERNLAAMNEQVRAARARLDVGEGTRTDVAQAEANRSNSVAALNAAKANVKSAEAEYRQVIGEEPGKLSSASPADKLLPRGPAASLAIATDSHPGILATKYAVDAAGYNVKSAEGALLPGVRLNAGASHTDTYSGGNGGINADGNSASIGLGINIPIYQGGRTSALVRQSKEQLGQARIEVDVVRDQVRQGIGSAWAQYEAAKANVVSTRTGIAAAQLALDGVIEERKVGQRTTLDVLKAQNDLTDVQIAQVRAQHDLIVASYAILNATGRMTARDLGLQVTEYKPEQHYEAVKDKWIGLRTPDGR</sequence>
<dbReference type="GO" id="GO:1990281">
    <property type="term" value="C:efflux pump complex"/>
    <property type="evidence" value="ECO:0007669"/>
    <property type="project" value="TreeGrafter"/>
</dbReference>
<comment type="caution">
    <text evidence="9">The sequence shown here is derived from an EMBL/GenBank/DDBJ whole genome shotgun (WGS) entry which is preliminary data.</text>
</comment>
<keyword evidence="4" id="KW-1134">Transmembrane beta strand</keyword>
<dbReference type="Pfam" id="PF02321">
    <property type="entry name" value="OEP"/>
    <property type="match status" value="2"/>
</dbReference>
<comment type="subcellular location">
    <subcellularLocation>
        <location evidence="1">Cell outer membrane</location>
    </subcellularLocation>
</comment>
<dbReference type="PANTHER" id="PTHR30026:SF22">
    <property type="entry name" value="OUTER MEMBRANE EFFLUX PROTEIN"/>
    <property type="match status" value="1"/>
</dbReference>
<evidence type="ECO:0000256" key="1">
    <source>
        <dbReference type="ARBA" id="ARBA00004442"/>
    </source>
</evidence>
<dbReference type="InterPro" id="IPR051906">
    <property type="entry name" value="TolC-like"/>
</dbReference>
<evidence type="ECO:0000313" key="9">
    <source>
        <dbReference type="EMBL" id="MBB6262149.1"/>
    </source>
</evidence>
<feature type="signal peptide" evidence="8">
    <location>
        <begin position="1"/>
        <end position="18"/>
    </location>
</feature>
<evidence type="ECO:0000256" key="8">
    <source>
        <dbReference type="SAM" id="SignalP"/>
    </source>
</evidence>
<keyword evidence="3" id="KW-0813">Transport</keyword>
<keyword evidence="10" id="KW-1185">Reference proteome</keyword>
<keyword evidence="7" id="KW-0998">Cell outer membrane</keyword>
<evidence type="ECO:0000313" key="10">
    <source>
        <dbReference type="Proteomes" id="UP000555393"/>
    </source>
</evidence>
<evidence type="ECO:0000256" key="3">
    <source>
        <dbReference type="ARBA" id="ARBA00022448"/>
    </source>
</evidence>
<keyword evidence="8" id="KW-0732">Signal</keyword>
<dbReference type="EMBL" id="JACIIU010000017">
    <property type="protein sequence ID" value="MBB6262149.1"/>
    <property type="molecule type" value="Genomic_DNA"/>
</dbReference>
<gene>
    <name evidence="9" type="ORF">FHS77_002717</name>
</gene>
<name>A0A841M300_9HYPH</name>
<proteinExistence type="inferred from homology"/>
<dbReference type="AlphaFoldDB" id="A0A841M300"/>
<comment type="similarity">
    <text evidence="2">Belongs to the outer membrane factor (OMF) (TC 1.B.17) family.</text>
</comment>
<dbReference type="Proteomes" id="UP000555393">
    <property type="component" value="Unassembled WGS sequence"/>
</dbReference>
<evidence type="ECO:0000256" key="4">
    <source>
        <dbReference type="ARBA" id="ARBA00022452"/>
    </source>
</evidence>
<keyword evidence="6" id="KW-0472">Membrane</keyword>
<dbReference type="GO" id="GO:0015562">
    <property type="term" value="F:efflux transmembrane transporter activity"/>
    <property type="evidence" value="ECO:0007669"/>
    <property type="project" value="InterPro"/>
</dbReference>
<evidence type="ECO:0000256" key="5">
    <source>
        <dbReference type="ARBA" id="ARBA00022692"/>
    </source>
</evidence>
<keyword evidence="5" id="KW-0812">Transmembrane</keyword>
<dbReference type="InterPro" id="IPR003423">
    <property type="entry name" value="OMP_efflux"/>
</dbReference>
<dbReference type="GO" id="GO:0009279">
    <property type="term" value="C:cell outer membrane"/>
    <property type="evidence" value="ECO:0007669"/>
    <property type="project" value="UniProtKB-SubCell"/>
</dbReference>
<accession>A0A841M300</accession>
<dbReference type="NCBIfam" id="TIGR01844">
    <property type="entry name" value="type_I_sec_TolC"/>
    <property type="match status" value="1"/>
</dbReference>
<dbReference type="Gene3D" id="1.20.1600.10">
    <property type="entry name" value="Outer membrane efflux proteins (OEP)"/>
    <property type="match status" value="1"/>
</dbReference>
<dbReference type="InterPro" id="IPR010130">
    <property type="entry name" value="T1SS_OMP_TolC"/>
</dbReference>
<evidence type="ECO:0000256" key="7">
    <source>
        <dbReference type="ARBA" id="ARBA00023237"/>
    </source>
</evidence>
<evidence type="ECO:0000256" key="6">
    <source>
        <dbReference type="ARBA" id="ARBA00023136"/>
    </source>
</evidence>
<reference evidence="9 10" key="1">
    <citation type="submission" date="2020-08" db="EMBL/GenBank/DDBJ databases">
        <title>Genomic Encyclopedia of Type Strains, Phase IV (KMG-IV): sequencing the most valuable type-strain genomes for metagenomic binning, comparative biology and taxonomic classification.</title>
        <authorList>
            <person name="Goeker M."/>
        </authorList>
    </citation>
    <scope>NUCLEOTIDE SEQUENCE [LARGE SCALE GENOMIC DNA]</scope>
    <source>
        <strain evidence="9 10">DSM 22336</strain>
    </source>
</reference>